<gene>
    <name evidence="3" type="ORF">GCK32_008266</name>
</gene>
<keyword evidence="2" id="KW-1133">Transmembrane helix</keyword>
<evidence type="ECO:0000256" key="1">
    <source>
        <dbReference type="SAM" id="MobiDB-lite"/>
    </source>
</evidence>
<feature type="compositionally biased region" description="Polar residues" evidence="1">
    <location>
        <begin position="123"/>
        <end position="132"/>
    </location>
</feature>
<evidence type="ECO:0000313" key="3">
    <source>
        <dbReference type="EMBL" id="KAK5964624.1"/>
    </source>
</evidence>
<feature type="compositionally biased region" description="Polar residues" evidence="1">
    <location>
        <begin position="57"/>
        <end position="70"/>
    </location>
</feature>
<comment type="caution">
    <text evidence="3">The sequence shown here is derived from an EMBL/GenBank/DDBJ whole genome shotgun (WGS) entry which is preliminary data.</text>
</comment>
<evidence type="ECO:0000313" key="4">
    <source>
        <dbReference type="Proteomes" id="UP001331761"/>
    </source>
</evidence>
<feature type="transmembrane region" description="Helical" evidence="2">
    <location>
        <begin position="250"/>
        <end position="270"/>
    </location>
</feature>
<dbReference type="EMBL" id="WIXE01025553">
    <property type="protein sequence ID" value="KAK5964624.1"/>
    <property type="molecule type" value="Genomic_DNA"/>
</dbReference>
<keyword evidence="4" id="KW-1185">Reference proteome</keyword>
<name>A0AAN8ITQ4_TRICO</name>
<accession>A0AAN8ITQ4</accession>
<keyword evidence="2" id="KW-0472">Membrane</keyword>
<evidence type="ECO:0000256" key="2">
    <source>
        <dbReference type="SAM" id="Phobius"/>
    </source>
</evidence>
<proteinExistence type="predicted"/>
<organism evidence="3 4">
    <name type="scientific">Trichostrongylus colubriformis</name>
    <name type="common">Black scour worm</name>
    <dbReference type="NCBI Taxonomy" id="6319"/>
    <lineage>
        <taxon>Eukaryota</taxon>
        <taxon>Metazoa</taxon>
        <taxon>Ecdysozoa</taxon>
        <taxon>Nematoda</taxon>
        <taxon>Chromadorea</taxon>
        <taxon>Rhabditida</taxon>
        <taxon>Rhabditina</taxon>
        <taxon>Rhabditomorpha</taxon>
        <taxon>Strongyloidea</taxon>
        <taxon>Trichostrongylidae</taxon>
        <taxon>Trichostrongylus</taxon>
    </lineage>
</organism>
<feature type="region of interest" description="Disordered" evidence="1">
    <location>
        <begin position="168"/>
        <end position="187"/>
    </location>
</feature>
<sequence>MRVFKKKLSGESVPVAPDEPCIRIGDLLLSREQTTNLLAKLNGMKHEATDSQRRRYSNFNKIDSCRTSRAPSPRATDAPPQPNQQRRASGKESSLRGEVAVPLREPTTRVYKPRPNFNRIDSCRTSRASSPQDAKKSGVPKRRVRIGDHFMTVEEAEDLLQRMLKANARRAVKQPSRPASKESDEEKNLSQAIKLLAQSDQAKDDPSVYKVKVDNRVVAVPVMEPPKNEDADCNFSHLNSVIKLEDEVNAIILSIIVGAVLFLGLCMIVAKRT</sequence>
<feature type="region of interest" description="Disordered" evidence="1">
    <location>
        <begin position="48"/>
        <end position="143"/>
    </location>
</feature>
<dbReference type="Proteomes" id="UP001331761">
    <property type="component" value="Unassembled WGS sequence"/>
</dbReference>
<protein>
    <submittedName>
        <fullName evidence="3">Uncharacterized protein</fullName>
    </submittedName>
</protein>
<keyword evidence="2" id="KW-0812">Transmembrane</keyword>
<reference evidence="3 4" key="1">
    <citation type="submission" date="2019-10" db="EMBL/GenBank/DDBJ databases">
        <title>Assembly and Annotation for the nematode Trichostrongylus colubriformis.</title>
        <authorList>
            <person name="Martin J."/>
        </authorList>
    </citation>
    <scope>NUCLEOTIDE SEQUENCE [LARGE SCALE GENOMIC DNA]</scope>
    <source>
        <strain evidence="3">G859</strain>
        <tissue evidence="3">Whole worm</tissue>
    </source>
</reference>
<dbReference type="AlphaFoldDB" id="A0AAN8ITQ4"/>